<accession>A0A653DMN2</accession>
<reference evidence="1 2" key="1">
    <citation type="submission" date="2019-01" db="EMBL/GenBank/DDBJ databases">
        <authorList>
            <person name="Sayadi A."/>
        </authorList>
    </citation>
    <scope>NUCLEOTIDE SEQUENCE [LARGE SCALE GENOMIC DNA]</scope>
</reference>
<protein>
    <submittedName>
        <fullName evidence="1">Uncharacterized protein</fullName>
    </submittedName>
</protein>
<name>A0A653DMN2_CALMS</name>
<proteinExistence type="predicted"/>
<dbReference type="Proteomes" id="UP000410492">
    <property type="component" value="Unassembled WGS sequence"/>
</dbReference>
<gene>
    <name evidence="1" type="ORF">CALMAC_LOCUS18871</name>
</gene>
<dbReference type="AlphaFoldDB" id="A0A653DMN2"/>
<keyword evidence="2" id="KW-1185">Reference proteome</keyword>
<evidence type="ECO:0000313" key="2">
    <source>
        <dbReference type="Proteomes" id="UP000410492"/>
    </source>
</evidence>
<organism evidence="1 2">
    <name type="scientific">Callosobruchus maculatus</name>
    <name type="common">Southern cowpea weevil</name>
    <name type="synonym">Pulse bruchid</name>
    <dbReference type="NCBI Taxonomy" id="64391"/>
    <lineage>
        <taxon>Eukaryota</taxon>
        <taxon>Metazoa</taxon>
        <taxon>Ecdysozoa</taxon>
        <taxon>Arthropoda</taxon>
        <taxon>Hexapoda</taxon>
        <taxon>Insecta</taxon>
        <taxon>Pterygota</taxon>
        <taxon>Neoptera</taxon>
        <taxon>Endopterygota</taxon>
        <taxon>Coleoptera</taxon>
        <taxon>Polyphaga</taxon>
        <taxon>Cucujiformia</taxon>
        <taxon>Chrysomeloidea</taxon>
        <taxon>Chrysomelidae</taxon>
        <taxon>Bruchinae</taxon>
        <taxon>Bruchini</taxon>
        <taxon>Callosobruchus</taxon>
    </lineage>
</organism>
<dbReference type="EMBL" id="CAACVG010013193">
    <property type="protein sequence ID" value="VEN61476.1"/>
    <property type="molecule type" value="Genomic_DNA"/>
</dbReference>
<sequence>MHITCNSVFPVDTTVKTICINTTYMLNFILFENICHFKSIGVQNTSSPLSFYIP</sequence>
<dbReference type="OrthoDB" id="10297973at2759"/>
<evidence type="ECO:0000313" key="1">
    <source>
        <dbReference type="EMBL" id="VEN61476.1"/>
    </source>
</evidence>